<dbReference type="SMART" id="SM00044">
    <property type="entry name" value="CYCc"/>
    <property type="match status" value="1"/>
</dbReference>
<dbReference type="SMART" id="SM01080">
    <property type="entry name" value="CHASE2"/>
    <property type="match status" value="1"/>
</dbReference>
<dbReference type="InterPro" id="IPR029787">
    <property type="entry name" value="Nucleotide_cyclase"/>
</dbReference>
<gene>
    <name evidence="3" type="primary">cyaD</name>
    <name evidence="3" type="ORF">GCM10011517_11690</name>
</gene>
<keyword evidence="1" id="KW-0812">Transmembrane</keyword>
<dbReference type="AlphaFoldDB" id="A0A917AFX6"/>
<evidence type="ECO:0000313" key="3">
    <source>
        <dbReference type="EMBL" id="GGE45703.1"/>
    </source>
</evidence>
<dbReference type="OrthoDB" id="9789782at2"/>
<dbReference type="SUPFAM" id="SSF55073">
    <property type="entry name" value="Nucleotide cyclase"/>
    <property type="match status" value="1"/>
</dbReference>
<dbReference type="PROSITE" id="PS50125">
    <property type="entry name" value="GUANYLATE_CYCLASE_2"/>
    <property type="match status" value="1"/>
</dbReference>
<proteinExistence type="predicted"/>
<dbReference type="InterPro" id="IPR001054">
    <property type="entry name" value="A/G_cyclase"/>
</dbReference>
<name>A0A917AFX6_9RHOB</name>
<dbReference type="RefSeq" id="WP_095595999.1">
    <property type="nucleotide sequence ID" value="NZ_BMKN01000001.1"/>
</dbReference>
<keyword evidence="1" id="KW-1133">Transmembrane helix</keyword>
<dbReference type="CDD" id="cd07302">
    <property type="entry name" value="CHD"/>
    <property type="match status" value="1"/>
</dbReference>
<feature type="transmembrane region" description="Helical" evidence="1">
    <location>
        <begin position="352"/>
        <end position="369"/>
    </location>
</feature>
<feature type="transmembrane region" description="Helical" evidence="1">
    <location>
        <begin position="411"/>
        <end position="430"/>
    </location>
</feature>
<dbReference type="Pfam" id="PF00211">
    <property type="entry name" value="Guanylate_cyc"/>
    <property type="match status" value="1"/>
</dbReference>
<evidence type="ECO:0000256" key="1">
    <source>
        <dbReference type="SAM" id="Phobius"/>
    </source>
</evidence>
<comment type="caution">
    <text evidence="3">The sequence shown here is derived from an EMBL/GenBank/DDBJ whole genome shotgun (WGS) entry which is preliminary data.</text>
</comment>
<reference evidence="3" key="1">
    <citation type="journal article" date="2014" name="Int. J. Syst. Evol. Microbiol.">
        <title>Complete genome sequence of Corynebacterium casei LMG S-19264T (=DSM 44701T), isolated from a smear-ripened cheese.</title>
        <authorList>
            <consortium name="US DOE Joint Genome Institute (JGI-PGF)"/>
            <person name="Walter F."/>
            <person name="Albersmeier A."/>
            <person name="Kalinowski J."/>
            <person name="Ruckert C."/>
        </authorList>
    </citation>
    <scope>NUCLEOTIDE SEQUENCE</scope>
    <source>
        <strain evidence="3">CGMCC 1.16012</strain>
    </source>
</reference>
<feature type="domain" description="Guanylate cyclase" evidence="2">
    <location>
        <begin position="470"/>
        <end position="601"/>
    </location>
</feature>
<keyword evidence="4" id="KW-1185">Reference proteome</keyword>
<accession>A0A917AFX6</accession>
<sequence>MRAPVLLLGAALILVLTALRLANPHPIQTLRLSYFDFLQRLEPRDYQELPVRVVDIDEDSLREVGQWPWPRDQLAILLDKLAGYGAAVITLDILFAEPDRNNLARLLQDPVLADMLSPDARDVLSSRLATDQVFARAMSRVPVVLGQAAGSGSRTDQTAYDKAGFVEVGQSPGEGVIPLRSVTPIIPVLRNASLGIGNVNVTPIRTTGVVRQVPLVWRLGDGYLPSLSTEALRVALGQPIFLLNGSPDISGVMQSLQVAGYNIPTNERGEIWVHYRKDHPDLYISANDVLTDRNPEDLQAALQGQIVLVGTSAAGLLDIRATPLGESVPGVSIHAQILEQILTEDYLFRNDTIAGLEVLAFVILGFLVTRLMHRSGAAHSVFAGAIVAVIVTAGSWFAFSQYNILFDATFPLLGGLVNFGFLNAFQFIVADRDKRRIRGSFSQYLAPSVLEQIEEHDYEITLDGEVRDMTIMFTDIRNFSPMAEKVSPQQLVPILNELFTDLSEEILEQEGTIDKFIGDSIMAFWNAPLPVEQHCRKAALAALQIEKATAEFARRHPEIDPPIRVCLGVASGMASVGNMGSRQRFNYSVIGDTVNVAARLETSCRHLSAELVFSERVREEADDLAWIYAGKVALKGISERQPVYVLVGDAELKASETFQAFCRAYDGLLDGLKLGVLNTGSLQECQSLAPSVSRQLIDYLSQIENRVEDFQQVQAVAQTAKIAT</sequence>
<evidence type="ECO:0000259" key="2">
    <source>
        <dbReference type="PROSITE" id="PS50125"/>
    </source>
</evidence>
<evidence type="ECO:0000313" key="4">
    <source>
        <dbReference type="Proteomes" id="UP000606730"/>
    </source>
</evidence>
<feature type="transmembrane region" description="Helical" evidence="1">
    <location>
        <begin position="381"/>
        <end position="399"/>
    </location>
</feature>
<dbReference type="PANTHER" id="PTHR43081:SF1">
    <property type="entry name" value="ADENYLATE CYCLASE, TERMINAL-DIFFERENTIATION SPECIFIC"/>
    <property type="match status" value="1"/>
</dbReference>
<dbReference type="GO" id="GO:0004016">
    <property type="term" value="F:adenylate cyclase activity"/>
    <property type="evidence" value="ECO:0007669"/>
    <property type="project" value="UniProtKB-ARBA"/>
</dbReference>
<organism evidence="3 4">
    <name type="scientific">Actibacterium pelagium</name>
    <dbReference type="NCBI Taxonomy" id="2029103"/>
    <lineage>
        <taxon>Bacteria</taxon>
        <taxon>Pseudomonadati</taxon>
        <taxon>Pseudomonadota</taxon>
        <taxon>Alphaproteobacteria</taxon>
        <taxon>Rhodobacterales</taxon>
        <taxon>Roseobacteraceae</taxon>
        <taxon>Actibacterium</taxon>
    </lineage>
</organism>
<keyword evidence="1" id="KW-0472">Membrane</keyword>
<dbReference type="GO" id="GO:0009190">
    <property type="term" value="P:cyclic nucleotide biosynthetic process"/>
    <property type="evidence" value="ECO:0007669"/>
    <property type="project" value="InterPro"/>
</dbReference>
<reference evidence="3" key="2">
    <citation type="submission" date="2020-09" db="EMBL/GenBank/DDBJ databases">
        <authorList>
            <person name="Sun Q."/>
            <person name="Zhou Y."/>
        </authorList>
    </citation>
    <scope>NUCLEOTIDE SEQUENCE</scope>
    <source>
        <strain evidence="3">CGMCC 1.16012</strain>
    </source>
</reference>
<dbReference type="InterPro" id="IPR007890">
    <property type="entry name" value="CHASE2"/>
</dbReference>
<dbReference type="Pfam" id="PF05226">
    <property type="entry name" value="CHASE2"/>
    <property type="match status" value="1"/>
</dbReference>
<dbReference type="Gene3D" id="3.30.70.1230">
    <property type="entry name" value="Nucleotide cyclase"/>
    <property type="match status" value="1"/>
</dbReference>
<protein>
    <submittedName>
        <fullName evidence="3">Adenylate/guanylate cyclase domain-containing protein</fullName>
    </submittedName>
</protein>
<dbReference type="PANTHER" id="PTHR43081">
    <property type="entry name" value="ADENYLATE CYCLASE, TERMINAL-DIFFERENTIATION SPECIFIC-RELATED"/>
    <property type="match status" value="1"/>
</dbReference>
<dbReference type="Proteomes" id="UP000606730">
    <property type="component" value="Unassembled WGS sequence"/>
</dbReference>
<dbReference type="InterPro" id="IPR050697">
    <property type="entry name" value="Adenylyl/Guanylyl_Cyclase_3/4"/>
</dbReference>
<dbReference type="GO" id="GO:0035556">
    <property type="term" value="P:intracellular signal transduction"/>
    <property type="evidence" value="ECO:0007669"/>
    <property type="project" value="InterPro"/>
</dbReference>
<dbReference type="EMBL" id="BMKN01000001">
    <property type="protein sequence ID" value="GGE45703.1"/>
    <property type="molecule type" value="Genomic_DNA"/>
</dbReference>